<sequence length="220" mass="24121">MEREMTLGLKPSGKTFHPLQSPDLGNACTQDAQMKTTSVHGNRSLIVLMHNPSEFLALPPASSLEMTQKNKADEMNAEQSTPLDSYEGTKYNQDASLLPLAHPSMQQPLNYTDAGSLRQMHTSHYTTLGNSSLGLEKPEALQIIMKSSVDFADMTTLVADLHLPQLLNSITDLDLMEDLTASQPKTPQTSGGITPSHMPESSLDYLNQGSRKTKKTDELH</sequence>
<gene>
    <name evidence="2" type="ORF">U0070_009509</name>
</gene>
<dbReference type="PANTHER" id="PTHR31466">
    <property type="entry name" value="GENE 5591-RELATED"/>
    <property type="match status" value="1"/>
</dbReference>
<accession>A0AAW0GXS5</accession>
<dbReference type="Proteomes" id="UP001488838">
    <property type="component" value="Unassembled WGS sequence"/>
</dbReference>
<feature type="region of interest" description="Disordered" evidence="1">
    <location>
        <begin position="1"/>
        <end position="22"/>
    </location>
</feature>
<reference evidence="2 3" key="1">
    <citation type="journal article" date="2023" name="bioRxiv">
        <title>Conserved and derived expression patterns and positive selection on dental genes reveal complex evolutionary context of ever-growing rodent molars.</title>
        <authorList>
            <person name="Calamari Z.T."/>
            <person name="Song A."/>
            <person name="Cohen E."/>
            <person name="Akter M."/>
            <person name="Roy R.D."/>
            <person name="Hallikas O."/>
            <person name="Christensen M.M."/>
            <person name="Li P."/>
            <person name="Marangoni P."/>
            <person name="Jernvall J."/>
            <person name="Klein O.D."/>
        </authorList>
    </citation>
    <scope>NUCLEOTIDE SEQUENCE [LARGE SCALE GENOMIC DNA]</scope>
    <source>
        <strain evidence="2">V071</strain>
    </source>
</reference>
<keyword evidence="3" id="KW-1185">Reference proteome</keyword>
<evidence type="ECO:0000313" key="2">
    <source>
        <dbReference type="EMBL" id="KAK7795894.1"/>
    </source>
</evidence>
<proteinExistence type="predicted"/>
<dbReference type="PANTHER" id="PTHR31466:SF1">
    <property type="entry name" value="RIKEN CDNA 4930433I11 GENE"/>
    <property type="match status" value="1"/>
</dbReference>
<comment type="caution">
    <text evidence="2">The sequence shown here is derived from an EMBL/GenBank/DDBJ whole genome shotgun (WGS) entry which is preliminary data.</text>
</comment>
<evidence type="ECO:0000313" key="3">
    <source>
        <dbReference type="Proteomes" id="UP001488838"/>
    </source>
</evidence>
<feature type="compositionally biased region" description="Polar residues" evidence="1">
    <location>
        <begin position="182"/>
        <end position="193"/>
    </location>
</feature>
<feature type="region of interest" description="Disordered" evidence="1">
    <location>
        <begin position="182"/>
        <end position="220"/>
    </location>
</feature>
<dbReference type="EMBL" id="JBBHLL010001607">
    <property type="protein sequence ID" value="KAK7795894.1"/>
    <property type="molecule type" value="Genomic_DNA"/>
</dbReference>
<protein>
    <submittedName>
        <fullName evidence="2">Uncharacterized protein</fullName>
    </submittedName>
</protein>
<dbReference type="AlphaFoldDB" id="A0AAW0GXS5"/>
<evidence type="ECO:0000256" key="1">
    <source>
        <dbReference type="SAM" id="MobiDB-lite"/>
    </source>
</evidence>
<organism evidence="2 3">
    <name type="scientific">Myodes glareolus</name>
    <name type="common">Bank vole</name>
    <name type="synonym">Clethrionomys glareolus</name>
    <dbReference type="NCBI Taxonomy" id="447135"/>
    <lineage>
        <taxon>Eukaryota</taxon>
        <taxon>Metazoa</taxon>
        <taxon>Chordata</taxon>
        <taxon>Craniata</taxon>
        <taxon>Vertebrata</taxon>
        <taxon>Euteleostomi</taxon>
        <taxon>Mammalia</taxon>
        <taxon>Eutheria</taxon>
        <taxon>Euarchontoglires</taxon>
        <taxon>Glires</taxon>
        <taxon>Rodentia</taxon>
        <taxon>Myomorpha</taxon>
        <taxon>Muroidea</taxon>
        <taxon>Cricetidae</taxon>
        <taxon>Arvicolinae</taxon>
        <taxon>Myodes</taxon>
    </lineage>
</organism>
<dbReference type="InterPro" id="IPR040292">
    <property type="entry name" value="C2orf78-like"/>
</dbReference>
<name>A0AAW0GXS5_MYOGA</name>